<comment type="caution">
    <text evidence="2">The sequence shown here is derived from an EMBL/GenBank/DDBJ whole genome shotgun (WGS) entry which is preliminary data.</text>
</comment>
<sequence length="345" mass="40506">MVNKLKLRLSAQKDNYTLYTNWQIAKLSNDFSEFYYKTILLKDLSEYLSQGVQLNEVIIFNSSININSQYTKYKNPILNLNNSNDVLKYYHLGSPVPLFPNRQILVIHEFFEAYRQYYSIVNRHKLFIGSKKEDLSKLYEISKKESITEFNIVDFFISSITESNIDNDNRKKCIKEIDGAFKNFNREFQKSLENHLEYKSEQFNYIFNRFERPIIGVKLADDEIKLLGSDFFVQSEFTYSNSRFLETNLIKQNSPLEMTLTMSLLILPSILIILREKWILMIAQNKNGELDQEILNLEKEIKKMEAKSQQEGLSINSPSQLPDSLLNSVNKKGRQVFDELDVEVI</sequence>
<dbReference type="EMBL" id="JANFMP010000016">
    <property type="protein sequence ID" value="MDG4527101.1"/>
    <property type="molecule type" value="Genomic_DNA"/>
</dbReference>
<protein>
    <submittedName>
        <fullName evidence="2">Uncharacterized protein</fullName>
    </submittedName>
</protein>
<reference evidence="2" key="1">
    <citation type="submission" date="2022-07" db="EMBL/GenBank/DDBJ databases">
        <title>Whole Genome Sequencing of Streptococcus suis.</title>
        <authorList>
            <person name="Dai X."/>
            <person name="Huang J."/>
            <person name="Wang L."/>
        </authorList>
    </citation>
    <scope>NUCLEOTIDE SEQUENCE</scope>
    <source>
        <strain evidence="2">XNB2</strain>
    </source>
</reference>
<evidence type="ECO:0000313" key="2">
    <source>
        <dbReference type="EMBL" id="MDG4527101.1"/>
    </source>
</evidence>
<dbReference type="AlphaFoldDB" id="A0A9X4MVW7"/>
<evidence type="ECO:0000256" key="1">
    <source>
        <dbReference type="SAM" id="Coils"/>
    </source>
</evidence>
<gene>
    <name evidence="2" type="ORF">NOL13_06770</name>
</gene>
<organism evidence="2 3">
    <name type="scientific">Streptococcus suis</name>
    <dbReference type="NCBI Taxonomy" id="1307"/>
    <lineage>
        <taxon>Bacteria</taxon>
        <taxon>Bacillati</taxon>
        <taxon>Bacillota</taxon>
        <taxon>Bacilli</taxon>
        <taxon>Lactobacillales</taxon>
        <taxon>Streptococcaceae</taxon>
        <taxon>Streptococcus</taxon>
    </lineage>
</organism>
<feature type="coiled-coil region" evidence="1">
    <location>
        <begin position="280"/>
        <end position="307"/>
    </location>
</feature>
<name>A0A9X4MVW7_STRSU</name>
<accession>A0A9X4MVW7</accession>
<dbReference type="Proteomes" id="UP001152875">
    <property type="component" value="Unassembled WGS sequence"/>
</dbReference>
<evidence type="ECO:0000313" key="3">
    <source>
        <dbReference type="Proteomes" id="UP001152875"/>
    </source>
</evidence>
<dbReference type="RefSeq" id="WP_202106054.1">
    <property type="nucleotide sequence ID" value="NZ_CP082204.1"/>
</dbReference>
<keyword evidence="1" id="KW-0175">Coiled coil</keyword>
<proteinExistence type="predicted"/>